<feature type="region of interest" description="Disordered" evidence="1">
    <location>
        <begin position="1"/>
        <end position="24"/>
    </location>
</feature>
<accession>A0AAF0BVB0</accession>
<keyword evidence="2" id="KW-0472">Membrane</keyword>
<protein>
    <submittedName>
        <fullName evidence="3">Uncharacterized protein</fullName>
    </submittedName>
</protein>
<keyword evidence="2" id="KW-1133">Transmembrane helix</keyword>
<sequence length="48" mass="4990">MRPDPGRGRPPGGRTSPATHQHGRARAEVLVAAGLIVLLALVLARALI</sequence>
<evidence type="ECO:0000256" key="2">
    <source>
        <dbReference type="SAM" id="Phobius"/>
    </source>
</evidence>
<organism evidence="3 4">
    <name type="scientific">Iamia majanohamensis</name>
    <dbReference type="NCBI Taxonomy" id="467976"/>
    <lineage>
        <taxon>Bacteria</taxon>
        <taxon>Bacillati</taxon>
        <taxon>Actinomycetota</taxon>
        <taxon>Acidimicrobiia</taxon>
        <taxon>Acidimicrobiales</taxon>
        <taxon>Iamiaceae</taxon>
        <taxon>Iamia</taxon>
    </lineage>
</organism>
<dbReference type="EMBL" id="CP116942">
    <property type="protein sequence ID" value="WCO66833.1"/>
    <property type="molecule type" value="Genomic_DNA"/>
</dbReference>
<dbReference type="KEGG" id="ima:PO878_20285"/>
<name>A0AAF0BVB0_9ACTN</name>
<feature type="transmembrane region" description="Helical" evidence="2">
    <location>
        <begin position="29"/>
        <end position="47"/>
    </location>
</feature>
<dbReference type="RefSeq" id="WP_272736355.1">
    <property type="nucleotide sequence ID" value="NZ_CP116942.1"/>
</dbReference>
<dbReference type="Proteomes" id="UP001216390">
    <property type="component" value="Chromosome"/>
</dbReference>
<evidence type="ECO:0000256" key="1">
    <source>
        <dbReference type="SAM" id="MobiDB-lite"/>
    </source>
</evidence>
<dbReference type="AlphaFoldDB" id="A0AAF0BVB0"/>
<evidence type="ECO:0000313" key="4">
    <source>
        <dbReference type="Proteomes" id="UP001216390"/>
    </source>
</evidence>
<proteinExistence type="predicted"/>
<gene>
    <name evidence="3" type="ORF">PO878_20285</name>
</gene>
<keyword evidence="2" id="KW-0812">Transmembrane</keyword>
<keyword evidence="4" id="KW-1185">Reference proteome</keyword>
<reference evidence="3" key="1">
    <citation type="submission" date="2023-01" db="EMBL/GenBank/DDBJ databases">
        <title>The diversity of Class Acidimicrobiia in South China Sea sediment environments and the proposal of Iamia marina sp. nov., a novel species of the genus Iamia.</title>
        <authorList>
            <person name="He Y."/>
            <person name="Tian X."/>
        </authorList>
    </citation>
    <scope>NUCLEOTIDE SEQUENCE</scope>
    <source>
        <strain evidence="3">DSM 19957</strain>
    </source>
</reference>
<evidence type="ECO:0000313" key="3">
    <source>
        <dbReference type="EMBL" id="WCO66833.1"/>
    </source>
</evidence>